<dbReference type="EMBL" id="BHYL01000070">
    <property type="protein sequence ID" value="GCD19498.1"/>
    <property type="molecule type" value="Genomic_DNA"/>
</dbReference>
<feature type="transmembrane region" description="Helical" evidence="6">
    <location>
        <begin position="125"/>
        <end position="145"/>
    </location>
</feature>
<dbReference type="GO" id="GO:0012505">
    <property type="term" value="C:endomembrane system"/>
    <property type="evidence" value="ECO:0007669"/>
    <property type="project" value="UniProtKB-SubCell"/>
</dbReference>
<evidence type="ECO:0000256" key="6">
    <source>
        <dbReference type="SAM" id="Phobius"/>
    </source>
</evidence>
<evidence type="ECO:0000256" key="1">
    <source>
        <dbReference type="ARBA" id="ARBA00004127"/>
    </source>
</evidence>
<dbReference type="Proteomes" id="UP000288246">
    <property type="component" value="Unassembled WGS sequence"/>
</dbReference>
<organism evidence="7 8">
    <name type="scientific">Cellulomonas algicola</name>
    <dbReference type="NCBI Taxonomy" id="2071633"/>
    <lineage>
        <taxon>Bacteria</taxon>
        <taxon>Bacillati</taxon>
        <taxon>Actinomycetota</taxon>
        <taxon>Actinomycetes</taxon>
        <taxon>Micrococcales</taxon>
        <taxon>Cellulomonadaceae</taxon>
        <taxon>Cellulomonas</taxon>
    </lineage>
</organism>
<proteinExistence type="predicted"/>
<evidence type="ECO:0000256" key="2">
    <source>
        <dbReference type="ARBA" id="ARBA00022692"/>
    </source>
</evidence>
<dbReference type="OrthoDB" id="188924at2"/>
<feature type="transmembrane region" description="Helical" evidence="6">
    <location>
        <begin position="69"/>
        <end position="90"/>
    </location>
</feature>
<name>A0A401UXW1_9CELL</name>
<comment type="caution">
    <text evidence="7">The sequence shown here is derived from an EMBL/GenBank/DDBJ whole genome shotgun (WGS) entry which is preliminary data.</text>
</comment>
<feature type="region of interest" description="Disordered" evidence="5">
    <location>
        <begin position="1"/>
        <end position="31"/>
    </location>
</feature>
<keyword evidence="3 6" id="KW-1133">Transmembrane helix</keyword>
<evidence type="ECO:0000256" key="3">
    <source>
        <dbReference type="ARBA" id="ARBA00022989"/>
    </source>
</evidence>
<dbReference type="PANTHER" id="PTHR31851">
    <property type="entry name" value="FE(2+)/MN(2+) TRANSPORTER PCL1"/>
    <property type="match status" value="1"/>
</dbReference>
<dbReference type="GO" id="GO:0030026">
    <property type="term" value="P:intracellular manganese ion homeostasis"/>
    <property type="evidence" value="ECO:0007669"/>
    <property type="project" value="InterPro"/>
</dbReference>
<keyword evidence="2 6" id="KW-0812">Transmembrane</keyword>
<comment type="subcellular location">
    <subcellularLocation>
        <location evidence="1">Endomembrane system</location>
        <topology evidence="1">Multi-pass membrane protein</topology>
    </subcellularLocation>
</comment>
<dbReference type="GO" id="GO:0005384">
    <property type="term" value="F:manganese ion transmembrane transporter activity"/>
    <property type="evidence" value="ECO:0007669"/>
    <property type="project" value="InterPro"/>
</dbReference>
<evidence type="ECO:0000256" key="5">
    <source>
        <dbReference type="SAM" id="MobiDB-lite"/>
    </source>
</evidence>
<feature type="transmembrane region" description="Helical" evidence="6">
    <location>
        <begin position="183"/>
        <end position="203"/>
    </location>
</feature>
<keyword evidence="4 6" id="KW-0472">Membrane</keyword>
<protein>
    <submittedName>
        <fullName evidence="7">Membrane protein</fullName>
    </submittedName>
</protein>
<accession>A0A401UXW1</accession>
<keyword evidence="8" id="KW-1185">Reference proteome</keyword>
<dbReference type="RefSeq" id="WP_124342032.1">
    <property type="nucleotide sequence ID" value="NZ_BHYL01000070.1"/>
</dbReference>
<reference evidence="7 8" key="1">
    <citation type="submission" date="2018-11" db="EMBL/GenBank/DDBJ databases">
        <title>Draft genome sequence of Cellulomonas takizawaensis strain TKZ-21.</title>
        <authorList>
            <person name="Yamamura H."/>
            <person name="Hayashi T."/>
            <person name="Hamada M."/>
            <person name="Serisawa Y."/>
            <person name="Matsuyama K."/>
            <person name="Nakagawa Y."/>
            <person name="Otoguro M."/>
            <person name="Yanagida F."/>
            <person name="Hayakawa M."/>
        </authorList>
    </citation>
    <scope>NUCLEOTIDE SEQUENCE [LARGE SCALE GENOMIC DNA]</scope>
    <source>
        <strain evidence="7 8">TKZ-21</strain>
    </source>
</reference>
<dbReference type="InterPro" id="IPR008217">
    <property type="entry name" value="Ccc1_fam"/>
</dbReference>
<sequence length="204" mass="19717">MSVLSTHLVGPRRSPAGSPVEPSAPTPEPLSAGRLNRLRAAVLGANDGIVSVAAMVVGVAGAAPARSAVVTAGIAGLVAGALSMAAGEYVSVSSQRDAERAGIATGALDDDTELTDPWHAAGASLVAFLVGGLVPVLAVLLVPTAGARVPVVAAAVIVALVVTGALSARAGSAPVRRAVLRNVIGGGLAMAVTYGVGSVVGLAL</sequence>
<dbReference type="AlphaFoldDB" id="A0A401UXW1"/>
<dbReference type="Pfam" id="PF01988">
    <property type="entry name" value="VIT1"/>
    <property type="match status" value="2"/>
</dbReference>
<gene>
    <name evidence="7" type="ORF">CTKZ_10600</name>
</gene>
<feature type="transmembrane region" description="Helical" evidence="6">
    <location>
        <begin position="151"/>
        <end position="171"/>
    </location>
</feature>
<evidence type="ECO:0000313" key="8">
    <source>
        <dbReference type="Proteomes" id="UP000288246"/>
    </source>
</evidence>
<evidence type="ECO:0000256" key="4">
    <source>
        <dbReference type="ARBA" id="ARBA00023136"/>
    </source>
</evidence>
<evidence type="ECO:0000313" key="7">
    <source>
        <dbReference type="EMBL" id="GCD19498.1"/>
    </source>
</evidence>
<feature type="transmembrane region" description="Helical" evidence="6">
    <location>
        <begin position="40"/>
        <end position="63"/>
    </location>
</feature>